<name>A0A6G1KAW4_9PLEO</name>
<evidence type="ECO:0000313" key="2">
    <source>
        <dbReference type="EMBL" id="KAF2709773.1"/>
    </source>
</evidence>
<sequence>MADFQAYVGPYDLAIACARDKNKYHCIFIDVGRHVPSYSGPESTSLQNLSFLLNRKILPDKKRVASTTMLYVIGEWKVSDPSTTVDKPEKLDHGDDELTTNKGRTVSRQEVEWDGGIERICKLIEKLPNLKELTWISSLPFTEAVWSALPSTTLSTLVIDVGAPVHLDSNYSNRPTYISQESMKPLVNFRNLKELRIFNIHNSLQSIIWETVYRNTSDNKGMSVLDLSMASGPFVRDQPWNKAKDVMGLNVTISKKEEYLGVPNGGGVLHHEHGTGEYLDRLCMMKARKTSYTNTCRELRLCSLKLDGFVVDHLPFEYELSRIVLLTCGENCVDAGLRAPKSVDPQDNWGFFGHDRVSQCLIAFPHWLGIFDAEGKEKSNHGTRVSQRHVHISRPAPNATAPRPPSLSSSLVLL</sequence>
<feature type="non-terminal residue" evidence="2">
    <location>
        <position position="414"/>
    </location>
</feature>
<proteinExistence type="predicted"/>
<gene>
    <name evidence="2" type="ORF">K504DRAFT_345443</name>
</gene>
<reference evidence="2" key="1">
    <citation type="journal article" date="2020" name="Stud. Mycol.">
        <title>101 Dothideomycetes genomes: a test case for predicting lifestyles and emergence of pathogens.</title>
        <authorList>
            <person name="Haridas S."/>
            <person name="Albert R."/>
            <person name="Binder M."/>
            <person name="Bloem J."/>
            <person name="Labutti K."/>
            <person name="Salamov A."/>
            <person name="Andreopoulos B."/>
            <person name="Baker S."/>
            <person name="Barry K."/>
            <person name="Bills G."/>
            <person name="Bluhm B."/>
            <person name="Cannon C."/>
            <person name="Castanera R."/>
            <person name="Culley D."/>
            <person name="Daum C."/>
            <person name="Ezra D."/>
            <person name="Gonzalez J."/>
            <person name="Henrissat B."/>
            <person name="Kuo A."/>
            <person name="Liang C."/>
            <person name="Lipzen A."/>
            <person name="Lutzoni F."/>
            <person name="Magnuson J."/>
            <person name="Mondo S."/>
            <person name="Nolan M."/>
            <person name="Ohm R."/>
            <person name="Pangilinan J."/>
            <person name="Park H.-J."/>
            <person name="Ramirez L."/>
            <person name="Alfaro M."/>
            <person name="Sun H."/>
            <person name="Tritt A."/>
            <person name="Yoshinaga Y."/>
            <person name="Zwiers L.-H."/>
            <person name="Turgeon B."/>
            <person name="Goodwin S."/>
            <person name="Spatafora J."/>
            <person name="Crous P."/>
            <person name="Grigoriev I."/>
        </authorList>
    </citation>
    <scope>NUCLEOTIDE SEQUENCE</scope>
    <source>
        <strain evidence="2">CBS 279.74</strain>
    </source>
</reference>
<dbReference type="SUPFAM" id="SSF52047">
    <property type="entry name" value="RNI-like"/>
    <property type="match status" value="1"/>
</dbReference>
<dbReference type="EMBL" id="MU005770">
    <property type="protein sequence ID" value="KAF2709773.1"/>
    <property type="molecule type" value="Genomic_DNA"/>
</dbReference>
<dbReference type="AlphaFoldDB" id="A0A6G1KAW4"/>
<protein>
    <submittedName>
        <fullName evidence="2">Uncharacterized protein</fullName>
    </submittedName>
</protein>
<evidence type="ECO:0000256" key="1">
    <source>
        <dbReference type="SAM" id="MobiDB-lite"/>
    </source>
</evidence>
<organism evidence="2 3">
    <name type="scientific">Pleomassaria siparia CBS 279.74</name>
    <dbReference type="NCBI Taxonomy" id="1314801"/>
    <lineage>
        <taxon>Eukaryota</taxon>
        <taxon>Fungi</taxon>
        <taxon>Dikarya</taxon>
        <taxon>Ascomycota</taxon>
        <taxon>Pezizomycotina</taxon>
        <taxon>Dothideomycetes</taxon>
        <taxon>Pleosporomycetidae</taxon>
        <taxon>Pleosporales</taxon>
        <taxon>Pleomassariaceae</taxon>
        <taxon>Pleomassaria</taxon>
    </lineage>
</organism>
<feature type="region of interest" description="Disordered" evidence="1">
    <location>
        <begin position="382"/>
        <end position="414"/>
    </location>
</feature>
<feature type="compositionally biased region" description="Low complexity" evidence="1">
    <location>
        <begin position="394"/>
        <end position="414"/>
    </location>
</feature>
<dbReference type="OrthoDB" id="5368934at2759"/>
<accession>A0A6G1KAW4</accession>
<evidence type="ECO:0000313" key="3">
    <source>
        <dbReference type="Proteomes" id="UP000799428"/>
    </source>
</evidence>
<dbReference type="Proteomes" id="UP000799428">
    <property type="component" value="Unassembled WGS sequence"/>
</dbReference>
<keyword evidence="3" id="KW-1185">Reference proteome</keyword>